<name>A0ABZ1NKW2_STRVL</name>
<evidence type="ECO:0000256" key="1">
    <source>
        <dbReference type="SAM" id="MobiDB-lite"/>
    </source>
</evidence>
<evidence type="ECO:0000256" key="2">
    <source>
        <dbReference type="SAM" id="Phobius"/>
    </source>
</evidence>
<gene>
    <name evidence="3" type="ORF">OHB29_04535</name>
</gene>
<feature type="region of interest" description="Disordered" evidence="1">
    <location>
        <begin position="39"/>
        <end position="65"/>
    </location>
</feature>
<evidence type="ECO:0000313" key="4">
    <source>
        <dbReference type="Proteomes" id="UP001341259"/>
    </source>
</evidence>
<evidence type="ECO:0000313" key="3">
    <source>
        <dbReference type="EMBL" id="WUG92349.1"/>
    </source>
</evidence>
<evidence type="ECO:0008006" key="5">
    <source>
        <dbReference type="Google" id="ProtNLM"/>
    </source>
</evidence>
<feature type="compositionally biased region" description="Polar residues" evidence="1">
    <location>
        <begin position="143"/>
        <end position="162"/>
    </location>
</feature>
<dbReference type="Proteomes" id="UP001341259">
    <property type="component" value="Chromosome"/>
</dbReference>
<feature type="region of interest" description="Disordered" evidence="1">
    <location>
        <begin position="134"/>
        <end position="162"/>
    </location>
</feature>
<dbReference type="EMBL" id="CP107906">
    <property type="protein sequence ID" value="WUG92349.1"/>
    <property type="molecule type" value="Genomic_DNA"/>
</dbReference>
<keyword evidence="2" id="KW-0812">Transmembrane</keyword>
<keyword evidence="2" id="KW-1133">Transmembrane helix</keyword>
<reference evidence="3 4" key="1">
    <citation type="submission" date="2022-10" db="EMBL/GenBank/DDBJ databases">
        <title>The complete genomes of actinobacterial strains from the NBC collection.</title>
        <authorList>
            <person name="Joergensen T.S."/>
            <person name="Alvarez Arevalo M."/>
            <person name="Sterndorff E.B."/>
            <person name="Faurdal D."/>
            <person name="Vuksanovic O."/>
            <person name="Mourched A.-S."/>
            <person name="Charusanti P."/>
            <person name="Shaw S."/>
            <person name="Blin K."/>
            <person name="Weber T."/>
        </authorList>
    </citation>
    <scope>NUCLEOTIDE SEQUENCE [LARGE SCALE GENOMIC DNA]</scope>
    <source>
        <strain evidence="3 4">NBC_00456</strain>
    </source>
</reference>
<organism evidence="3 4">
    <name type="scientific">Streptomyces violaceus</name>
    <name type="common">Streptomyces venezuelae</name>
    <dbReference type="NCBI Taxonomy" id="1936"/>
    <lineage>
        <taxon>Bacteria</taxon>
        <taxon>Bacillati</taxon>
        <taxon>Actinomycetota</taxon>
        <taxon>Actinomycetes</taxon>
        <taxon>Kitasatosporales</taxon>
        <taxon>Streptomycetaceae</taxon>
        <taxon>Streptomyces</taxon>
    </lineage>
</organism>
<feature type="transmembrane region" description="Helical" evidence="2">
    <location>
        <begin position="100"/>
        <end position="120"/>
    </location>
</feature>
<protein>
    <recommendedName>
        <fullName evidence="5">Integral membrane protein</fullName>
    </recommendedName>
</protein>
<keyword evidence="4" id="KW-1185">Reference proteome</keyword>
<accession>A0ABZ1NKW2</accession>
<feature type="transmembrane region" description="Helical" evidence="2">
    <location>
        <begin position="72"/>
        <end position="94"/>
    </location>
</feature>
<dbReference type="RefSeq" id="WP_328336771.1">
    <property type="nucleotide sequence ID" value="NZ_CP107906.1"/>
</dbReference>
<keyword evidence="2" id="KW-0472">Membrane</keyword>
<sequence>MTTLPEPTPTAIAAGQATNPLSDSVIEAAVNDLVRQTSFRDDSPLPQYGPTPPVEQPGTPSMSARTTEVTRAVMFCSLATVPPGLIAIGVMVASEHADPTVIGMICAAPAVIAVPILALARLLRGAKPEPEVHNHYEGPVYQDQRNVHSSTRGVWAKTNNQQ</sequence>
<proteinExistence type="predicted"/>